<dbReference type="Proteomes" id="UP001583186">
    <property type="component" value="Unassembled WGS sequence"/>
</dbReference>
<protein>
    <submittedName>
        <fullName evidence="2">Uncharacterized protein</fullName>
    </submittedName>
</protein>
<reference evidence="2 3" key="1">
    <citation type="journal article" date="2024" name="IMA Fungus">
        <title>IMA Genome - F19 : A genome assembly and annotation guide to empower mycologists, including annotated draft genome sequences of Ceratocystis pirilliformis, Diaporthe australafricana, Fusarium ophioides, Paecilomyces lecythidis, and Sporothrix stenoceras.</title>
        <authorList>
            <person name="Aylward J."/>
            <person name="Wilson A.M."/>
            <person name="Visagie C.M."/>
            <person name="Spraker J."/>
            <person name="Barnes I."/>
            <person name="Buitendag C."/>
            <person name="Ceriani C."/>
            <person name="Del Mar Angel L."/>
            <person name="du Plessis D."/>
            <person name="Fuchs T."/>
            <person name="Gasser K."/>
            <person name="Kramer D."/>
            <person name="Li W."/>
            <person name="Munsamy K."/>
            <person name="Piso A."/>
            <person name="Price J.L."/>
            <person name="Sonnekus B."/>
            <person name="Thomas C."/>
            <person name="van der Nest A."/>
            <person name="van Dijk A."/>
            <person name="van Heerden A."/>
            <person name="van Vuuren N."/>
            <person name="Yilmaz N."/>
            <person name="Duong T.A."/>
            <person name="van der Merwe N.A."/>
            <person name="Wingfield M.J."/>
            <person name="Wingfield B.D."/>
        </authorList>
    </citation>
    <scope>NUCLEOTIDE SEQUENCE [LARGE SCALE GENOMIC DNA]</scope>
    <source>
        <strain evidence="2 3">CMW 5346</strain>
    </source>
</reference>
<feature type="region of interest" description="Disordered" evidence="1">
    <location>
        <begin position="266"/>
        <end position="290"/>
    </location>
</feature>
<dbReference type="EMBL" id="JAWCUI010000061">
    <property type="protein sequence ID" value="KAL1890544.1"/>
    <property type="molecule type" value="Genomic_DNA"/>
</dbReference>
<sequence length="290" mass="31942">MTAGAQGEMLAHNLSYARFVHTLQTSLQNVRYAISGPLALRLHAPLWYIDIGEPLDGSIPALQPSIVCPQATRDVLPSWAAVSQNAFRFDRRRPYRLQLQIDGQFVTVRIEWVEDHEFDSGEDSFYQIDRTEGAFCVSPEGSTEDSICGSPYDKLNTLNMAPPVLTLQSLLQHTAQAYTRSGISDTDSMEHKVLGHQVDACLRFLDCPTMHGSQFLMPPEVPAVYDPAFSSMYFAAFGAEGVQRLHAVCAGIPSFCAPQVETVSRPASSKKTITRKPIPLSSQPKSIPDA</sequence>
<comment type="caution">
    <text evidence="2">The sequence shown here is derived from an EMBL/GenBank/DDBJ whole genome shotgun (WGS) entry which is preliminary data.</text>
</comment>
<name>A0ABR3YQ99_9PEZI</name>
<evidence type="ECO:0000313" key="2">
    <source>
        <dbReference type="EMBL" id="KAL1890544.1"/>
    </source>
</evidence>
<keyword evidence="3" id="KW-1185">Reference proteome</keyword>
<organism evidence="2 3">
    <name type="scientific">Sporothrix stenoceras</name>
    <dbReference type="NCBI Taxonomy" id="5173"/>
    <lineage>
        <taxon>Eukaryota</taxon>
        <taxon>Fungi</taxon>
        <taxon>Dikarya</taxon>
        <taxon>Ascomycota</taxon>
        <taxon>Pezizomycotina</taxon>
        <taxon>Sordariomycetes</taxon>
        <taxon>Sordariomycetidae</taxon>
        <taxon>Ophiostomatales</taxon>
        <taxon>Ophiostomataceae</taxon>
        <taxon>Sporothrix</taxon>
    </lineage>
</organism>
<evidence type="ECO:0000313" key="3">
    <source>
        <dbReference type="Proteomes" id="UP001583186"/>
    </source>
</evidence>
<accession>A0ABR3YQ99</accession>
<gene>
    <name evidence="2" type="ORF">Sste5346_008214</name>
</gene>
<evidence type="ECO:0000256" key="1">
    <source>
        <dbReference type="SAM" id="MobiDB-lite"/>
    </source>
</evidence>
<feature type="compositionally biased region" description="Polar residues" evidence="1">
    <location>
        <begin position="280"/>
        <end position="290"/>
    </location>
</feature>
<proteinExistence type="predicted"/>